<reference evidence="6" key="1">
    <citation type="submission" date="2020-03" db="EMBL/GenBank/DDBJ databases">
        <title>Draft sequencing of Paenibacilllus sp. S3N08.</title>
        <authorList>
            <person name="Kim D.-U."/>
        </authorList>
    </citation>
    <scope>NUCLEOTIDE SEQUENCE</scope>
    <source>
        <strain evidence="6">S3N08</strain>
    </source>
</reference>
<keyword evidence="5" id="KW-0653">Protein transport</keyword>
<proteinExistence type="inferred from homology"/>
<evidence type="ECO:0000256" key="2">
    <source>
        <dbReference type="ARBA" id="ARBA00022692"/>
    </source>
</evidence>
<keyword evidence="2 5" id="KW-0812">Transmembrane</keyword>
<feature type="transmembrane region" description="Helical" evidence="5">
    <location>
        <begin position="111"/>
        <end position="135"/>
    </location>
</feature>
<dbReference type="NCBIfam" id="TIGR00945">
    <property type="entry name" value="tatC"/>
    <property type="match status" value="1"/>
</dbReference>
<name>A0ABX0J4V8_9BACL</name>
<dbReference type="Pfam" id="PF00902">
    <property type="entry name" value="TatC"/>
    <property type="match status" value="1"/>
</dbReference>
<dbReference type="Proteomes" id="UP001165962">
    <property type="component" value="Unassembled WGS sequence"/>
</dbReference>
<keyword evidence="5" id="KW-0811">Translocation</keyword>
<dbReference type="InterPro" id="IPR002033">
    <property type="entry name" value="TatC"/>
</dbReference>
<evidence type="ECO:0000313" key="6">
    <source>
        <dbReference type="EMBL" id="NHN28860.1"/>
    </source>
</evidence>
<keyword evidence="3 5" id="KW-1133">Transmembrane helix</keyword>
<dbReference type="PROSITE" id="PS01218">
    <property type="entry name" value="TATC"/>
    <property type="match status" value="1"/>
</dbReference>
<dbReference type="EMBL" id="JAAOIW010000001">
    <property type="protein sequence ID" value="NHN28860.1"/>
    <property type="molecule type" value="Genomic_DNA"/>
</dbReference>
<organism evidence="6 7">
    <name type="scientific">Paenibacillus agricola</name>
    <dbReference type="NCBI Taxonomy" id="2716264"/>
    <lineage>
        <taxon>Bacteria</taxon>
        <taxon>Bacillati</taxon>
        <taxon>Bacillota</taxon>
        <taxon>Bacilli</taxon>
        <taxon>Bacillales</taxon>
        <taxon>Paenibacillaceae</taxon>
        <taxon>Paenibacillus</taxon>
    </lineage>
</organism>
<comment type="subcellular location">
    <subcellularLocation>
        <location evidence="5">Cell membrane</location>
        <topology evidence="5">Multi-pass membrane protein</topology>
    </subcellularLocation>
    <subcellularLocation>
        <location evidence="1">Membrane</location>
        <topology evidence="1">Multi-pass membrane protein</topology>
    </subcellularLocation>
</comment>
<feature type="transmembrane region" description="Helical" evidence="5">
    <location>
        <begin position="24"/>
        <end position="46"/>
    </location>
</feature>
<gene>
    <name evidence="5 6" type="primary">tatC</name>
    <name evidence="6" type="ORF">G9U52_03315</name>
</gene>
<comment type="function">
    <text evidence="5">Part of the twin-arginine translocation (Tat) system that transports large folded proteins containing a characteristic twin-arginine motif in their signal peptide across membranes.</text>
</comment>
<evidence type="ECO:0000256" key="4">
    <source>
        <dbReference type="ARBA" id="ARBA00023136"/>
    </source>
</evidence>
<evidence type="ECO:0000313" key="7">
    <source>
        <dbReference type="Proteomes" id="UP001165962"/>
    </source>
</evidence>
<comment type="similarity">
    <text evidence="5">Belongs to the TatC family.</text>
</comment>
<feature type="transmembrane region" description="Helical" evidence="5">
    <location>
        <begin position="66"/>
        <end position="90"/>
    </location>
</feature>
<evidence type="ECO:0000256" key="3">
    <source>
        <dbReference type="ARBA" id="ARBA00022989"/>
    </source>
</evidence>
<keyword evidence="5" id="KW-0813">Transport</keyword>
<dbReference type="HAMAP" id="MF_00902">
    <property type="entry name" value="TatC"/>
    <property type="match status" value="1"/>
</dbReference>
<dbReference type="PANTHER" id="PTHR30371:SF4">
    <property type="entry name" value="SEC-INDEPENDENT PROTEIN TRANSLOCASE PROTEIN TATCD"/>
    <property type="match status" value="1"/>
</dbReference>
<dbReference type="PRINTS" id="PR01840">
    <property type="entry name" value="TATCFAMILY"/>
</dbReference>
<dbReference type="PANTHER" id="PTHR30371">
    <property type="entry name" value="SEC-INDEPENDENT PROTEIN TRANSLOCASE PROTEIN TATC"/>
    <property type="match status" value="1"/>
</dbReference>
<feature type="transmembrane region" description="Helical" evidence="5">
    <location>
        <begin position="155"/>
        <end position="181"/>
    </location>
</feature>
<sequence>MTTKKLDDKDMNLLAHMEELRKRIIIVLVSFVIAVVAAFLYAPQMYNLLAKDAEGQLTVLGPTDLLWVYFVISGVLALGVTMPVIGLQIWQFTKPALSSEERKATLGYIPAIALLFAAGISFGYFVLFPMLFAFMKEMTQGQVIAMFTAERYFTFMLNLTLPFGLLFEMPVIVLFLTRLGIINPLRLAKARKLAYFCLVVLSISITPPDLVSDVLVTVPLLILYEVSITLSKIAYKKKMRLTAEL</sequence>
<dbReference type="InterPro" id="IPR019820">
    <property type="entry name" value="Sec-indep_translocase_CS"/>
</dbReference>
<evidence type="ECO:0000256" key="5">
    <source>
        <dbReference type="HAMAP-Rule" id="MF_00902"/>
    </source>
</evidence>
<keyword evidence="7" id="KW-1185">Reference proteome</keyword>
<dbReference type="RefSeq" id="WP_166146684.1">
    <property type="nucleotide sequence ID" value="NZ_JAAOIW010000001.1"/>
</dbReference>
<keyword evidence="4 5" id="KW-0472">Membrane</keyword>
<comment type="caution">
    <text evidence="6">The sequence shown here is derived from an EMBL/GenBank/DDBJ whole genome shotgun (WGS) entry which is preliminary data.</text>
</comment>
<evidence type="ECO:0000256" key="1">
    <source>
        <dbReference type="ARBA" id="ARBA00004141"/>
    </source>
</evidence>
<comment type="subunit">
    <text evidence="5">Forms a complex with TatA.</text>
</comment>
<accession>A0ABX0J4V8</accession>
<feature type="transmembrane region" description="Helical" evidence="5">
    <location>
        <begin position="216"/>
        <end position="235"/>
    </location>
</feature>
<keyword evidence="5" id="KW-1003">Cell membrane</keyword>
<feature type="transmembrane region" description="Helical" evidence="5">
    <location>
        <begin position="193"/>
        <end position="210"/>
    </location>
</feature>
<protein>
    <recommendedName>
        <fullName evidence="5">Sec-independent protein translocase protein TatC</fullName>
    </recommendedName>
</protein>